<protein>
    <submittedName>
        <fullName evidence="1">Uncharacterized protein</fullName>
    </submittedName>
</protein>
<evidence type="ECO:0000313" key="2">
    <source>
        <dbReference type="Proteomes" id="UP001148838"/>
    </source>
</evidence>
<name>A0ABQ8T525_PERAM</name>
<proteinExistence type="predicted"/>
<organism evidence="1 2">
    <name type="scientific">Periplaneta americana</name>
    <name type="common">American cockroach</name>
    <name type="synonym">Blatta americana</name>
    <dbReference type="NCBI Taxonomy" id="6978"/>
    <lineage>
        <taxon>Eukaryota</taxon>
        <taxon>Metazoa</taxon>
        <taxon>Ecdysozoa</taxon>
        <taxon>Arthropoda</taxon>
        <taxon>Hexapoda</taxon>
        <taxon>Insecta</taxon>
        <taxon>Pterygota</taxon>
        <taxon>Neoptera</taxon>
        <taxon>Polyneoptera</taxon>
        <taxon>Dictyoptera</taxon>
        <taxon>Blattodea</taxon>
        <taxon>Blattoidea</taxon>
        <taxon>Blattidae</taxon>
        <taxon>Blattinae</taxon>
        <taxon>Periplaneta</taxon>
    </lineage>
</organism>
<dbReference type="EMBL" id="JAJSOF020000015">
    <property type="protein sequence ID" value="KAJ4441338.1"/>
    <property type="molecule type" value="Genomic_DNA"/>
</dbReference>
<gene>
    <name evidence="1" type="ORF">ANN_11193</name>
</gene>
<reference evidence="1 2" key="1">
    <citation type="journal article" date="2022" name="Allergy">
        <title>Genome assembly and annotation of Periplaneta americana reveal a comprehensive cockroach allergen profile.</title>
        <authorList>
            <person name="Wang L."/>
            <person name="Xiong Q."/>
            <person name="Saelim N."/>
            <person name="Wang L."/>
            <person name="Nong W."/>
            <person name="Wan A.T."/>
            <person name="Shi M."/>
            <person name="Liu X."/>
            <person name="Cao Q."/>
            <person name="Hui J.H.L."/>
            <person name="Sookrung N."/>
            <person name="Leung T.F."/>
            <person name="Tungtrongchitr A."/>
            <person name="Tsui S.K.W."/>
        </authorList>
    </citation>
    <scope>NUCLEOTIDE SEQUENCE [LARGE SCALE GENOMIC DNA]</scope>
    <source>
        <strain evidence="1">PWHHKU_190912</strain>
    </source>
</reference>
<dbReference type="Gene3D" id="3.30.420.10">
    <property type="entry name" value="Ribonuclease H-like superfamily/Ribonuclease H"/>
    <property type="match status" value="1"/>
</dbReference>
<dbReference type="InterPro" id="IPR036397">
    <property type="entry name" value="RNaseH_sf"/>
</dbReference>
<accession>A0ABQ8T525</accession>
<sequence>MESTTYNRVTAQRKRKTRGTYSVRILGEEPKEKYSVRCGGLNFDVAQWLERPVRRTERPGRCDKEETLPYVLGFCHPGELLRINRHSTVRSLIAASIRQNASYEVYEEVGCASSDGSTRRANIIIIHLQEDKAVILDSKIRFEMHEQQPQEVCREKKSPHTAHGSMNCLRNMFPGRIISRFGDIAWPPRSPDLTAADYFLWVISKVGQTLRLSLTVYRCGFRNALRRAWVLVAPMLEPEAGRWTHDTILTDAVLLHHLAAAGRAR</sequence>
<evidence type="ECO:0000313" key="1">
    <source>
        <dbReference type="EMBL" id="KAJ4441338.1"/>
    </source>
</evidence>
<comment type="caution">
    <text evidence="1">The sequence shown here is derived from an EMBL/GenBank/DDBJ whole genome shotgun (WGS) entry which is preliminary data.</text>
</comment>
<keyword evidence="2" id="KW-1185">Reference proteome</keyword>
<dbReference type="Proteomes" id="UP001148838">
    <property type="component" value="Unassembled WGS sequence"/>
</dbReference>